<reference evidence="2 3" key="2">
    <citation type="submission" date="2014-03" db="EMBL/GenBank/DDBJ databases">
        <title>The Genome Sequence of Anncaliia algerae insect isolate PRA339.</title>
        <authorList>
            <consortium name="The Broad Institute Genome Sequencing Platform"/>
            <consortium name="The Broad Institute Genome Sequencing Center for Infectious Disease"/>
            <person name="Cuomo C."/>
            <person name="Becnel J."/>
            <person name="Sanscrainte N."/>
            <person name="Walker B."/>
            <person name="Young S.K."/>
            <person name="Zeng Q."/>
            <person name="Gargeya S."/>
            <person name="Fitzgerald M."/>
            <person name="Haas B."/>
            <person name="Abouelleil A."/>
            <person name="Alvarado L."/>
            <person name="Arachchi H.M."/>
            <person name="Berlin A.M."/>
            <person name="Chapman S.B."/>
            <person name="Dewar J."/>
            <person name="Goldberg J."/>
            <person name="Griggs A."/>
            <person name="Gujja S."/>
            <person name="Hansen M."/>
            <person name="Howarth C."/>
            <person name="Imamovic A."/>
            <person name="Larimer J."/>
            <person name="McCowan C."/>
            <person name="Murphy C."/>
            <person name="Neiman D."/>
            <person name="Pearson M."/>
            <person name="Priest M."/>
            <person name="Roberts A."/>
            <person name="Saif S."/>
            <person name="Shea T."/>
            <person name="Sisk P."/>
            <person name="Sykes S."/>
            <person name="Wortman J."/>
            <person name="Nusbaum C."/>
            <person name="Birren B."/>
        </authorList>
    </citation>
    <scope>NUCLEOTIDE SEQUENCE [LARGE SCALE GENOMIC DNA]</scope>
    <source>
        <strain evidence="2 3">PRA339</strain>
    </source>
</reference>
<dbReference type="Proteomes" id="UP000030655">
    <property type="component" value="Unassembled WGS sequence"/>
</dbReference>
<accession>A0A059EYQ9</accession>
<dbReference type="Pfam" id="PF08284">
    <property type="entry name" value="RVP_2"/>
    <property type="match status" value="1"/>
</dbReference>
<dbReference type="OrthoDB" id="2196092at2759"/>
<gene>
    <name evidence="2" type="ORF">H312_02553</name>
</gene>
<proteinExistence type="predicted"/>
<keyword evidence="1" id="KW-0378">Hydrolase</keyword>
<evidence type="ECO:0000256" key="1">
    <source>
        <dbReference type="ARBA" id="ARBA00022750"/>
    </source>
</evidence>
<organism evidence="2 3">
    <name type="scientific">Anncaliia algerae PRA339</name>
    <dbReference type="NCBI Taxonomy" id="1288291"/>
    <lineage>
        <taxon>Eukaryota</taxon>
        <taxon>Fungi</taxon>
        <taxon>Fungi incertae sedis</taxon>
        <taxon>Microsporidia</taxon>
        <taxon>Tubulinosematoidea</taxon>
        <taxon>Tubulinosematidae</taxon>
        <taxon>Anncaliia</taxon>
    </lineage>
</organism>
<name>A0A059EYQ9_9MICR</name>
<dbReference type="Gene3D" id="2.40.70.10">
    <property type="entry name" value="Acid Proteases"/>
    <property type="match status" value="1"/>
</dbReference>
<dbReference type="CDD" id="cd00303">
    <property type="entry name" value="retropepsin_like"/>
    <property type="match status" value="1"/>
</dbReference>
<dbReference type="VEuPathDB" id="MicrosporidiaDB:H312_02553"/>
<reference evidence="3" key="1">
    <citation type="submission" date="2013-02" db="EMBL/GenBank/DDBJ databases">
        <authorList>
            <consortium name="The Broad Institute Genome Sequencing Platform"/>
            <person name="Cuomo C."/>
            <person name="Becnel J."/>
            <person name="Sanscrainte N."/>
            <person name="Walker B."/>
            <person name="Young S.K."/>
            <person name="Zeng Q."/>
            <person name="Gargeya S."/>
            <person name="Fitzgerald M."/>
            <person name="Haas B."/>
            <person name="Abouelleil A."/>
            <person name="Alvarado L."/>
            <person name="Arachchi H.M."/>
            <person name="Berlin A.M."/>
            <person name="Chapman S.B."/>
            <person name="Dewar J."/>
            <person name="Goldberg J."/>
            <person name="Griggs A."/>
            <person name="Gujja S."/>
            <person name="Hansen M."/>
            <person name="Howarth C."/>
            <person name="Imamovic A."/>
            <person name="Larimer J."/>
            <person name="McCowan C."/>
            <person name="Murphy C."/>
            <person name="Neiman D."/>
            <person name="Pearson M."/>
            <person name="Priest M."/>
            <person name="Roberts A."/>
            <person name="Saif S."/>
            <person name="Shea T."/>
            <person name="Sisk P."/>
            <person name="Sykes S."/>
            <person name="Wortman J."/>
            <person name="Nusbaum C."/>
            <person name="Birren B."/>
        </authorList>
    </citation>
    <scope>NUCLEOTIDE SEQUENCE [LARGE SCALE GENOMIC DNA]</scope>
    <source>
        <strain evidence="3">PRA339</strain>
    </source>
</reference>
<keyword evidence="3" id="KW-1185">Reference proteome</keyword>
<sequence length="411" mass="47914">MVTKSLYYSKSFPSGNTVKSLYLQYLQGNVVIVNYHKLNSTCDYAPRKSQTYDMKPTFMQKTIPDHREEPLTFEYTINNTNVKVKKLIHPLKSLGVDIISWTQEFRQLVKCCQWSEETQMEVLDALLSTELQSLVHAKKSCESRLEELLRLKFPKQDSFYYQEKLISIKQKNFYLIEDYYKEIEEITKRLAIAQSMSQKEIQRTITNSFFAGLDNKCRVKFIEDGIQEIEIIMRRISEVERFLIEKNHKPPQQNTEHSREIRRDKYKTKFCHYHKTASHNDTECLAQKNTTGNGDRKKYKASVIKDSSSYSSLIKLNIFLESSKNVIEALIDSGATRCYINSEVCAKNKLDVVRIEPICIELANKNKLKVHEKCTITFKALPSKKIFKLSALVLKDLSNDLIIGNDFLFEN</sequence>
<keyword evidence="1" id="KW-0064">Aspartyl protease</keyword>
<dbReference type="HOGENOM" id="CLU_670070_0_0_1"/>
<dbReference type="PROSITE" id="PS00141">
    <property type="entry name" value="ASP_PROTEASE"/>
    <property type="match status" value="1"/>
</dbReference>
<evidence type="ECO:0000313" key="2">
    <source>
        <dbReference type="EMBL" id="KCZ80035.1"/>
    </source>
</evidence>
<dbReference type="GO" id="GO:0004190">
    <property type="term" value="F:aspartic-type endopeptidase activity"/>
    <property type="evidence" value="ECO:0007669"/>
    <property type="project" value="UniProtKB-KW"/>
</dbReference>
<dbReference type="EMBL" id="KK365208">
    <property type="protein sequence ID" value="KCZ80035.1"/>
    <property type="molecule type" value="Genomic_DNA"/>
</dbReference>
<keyword evidence="1" id="KW-0645">Protease</keyword>
<feature type="non-terminal residue" evidence="2">
    <location>
        <position position="411"/>
    </location>
</feature>
<protein>
    <submittedName>
        <fullName evidence="2">Uncharacterized protein</fullName>
    </submittedName>
</protein>
<dbReference type="InterPro" id="IPR001969">
    <property type="entry name" value="Aspartic_peptidase_AS"/>
</dbReference>
<evidence type="ECO:0000313" key="3">
    <source>
        <dbReference type="Proteomes" id="UP000030655"/>
    </source>
</evidence>
<dbReference type="InterPro" id="IPR021109">
    <property type="entry name" value="Peptidase_aspartic_dom_sf"/>
</dbReference>
<dbReference type="GO" id="GO:0006508">
    <property type="term" value="P:proteolysis"/>
    <property type="evidence" value="ECO:0007669"/>
    <property type="project" value="InterPro"/>
</dbReference>
<dbReference type="AlphaFoldDB" id="A0A059EYQ9"/>